<keyword evidence="3" id="KW-1185">Reference proteome</keyword>
<organism evidence="2 3">
    <name type="scientific">Pomacea canaliculata</name>
    <name type="common">Golden apple snail</name>
    <dbReference type="NCBI Taxonomy" id="400727"/>
    <lineage>
        <taxon>Eukaryota</taxon>
        <taxon>Metazoa</taxon>
        <taxon>Spiralia</taxon>
        <taxon>Lophotrochozoa</taxon>
        <taxon>Mollusca</taxon>
        <taxon>Gastropoda</taxon>
        <taxon>Caenogastropoda</taxon>
        <taxon>Architaenioglossa</taxon>
        <taxon>Ampullarioidea</taxon>
        <taxon>Ampullariidae</taxon>
        <taxon>Pomacea</taxon>
    </lineage>
</organism>
<keyword evidence="1" id="KW-1133">Transmembrane helix</keyword>
<feature type="transmembrane region" description="Helical" evidence="1">
    <location>
        <begin position="21"/>
        <end position="45"/>
    </location>
</feature>
<dbReference type="Proteomes" id="UP000245119">
    <property type="component" value="Linkage Group LG2"/>
</dbReference>
<comment type="caution">
    <text evidence="2">The sequence shown here is derived from an EMBL/GenBank/DDBJ whole genome shotgun (WGS) entry which is preliminary data.</text>
</comment>
<gene>
    <name evidence="2" type="ORF">C0Q70_03311</name>
</gene>
<evidence type="ECO:0000313" key="3">
    <source>
        <dbReference type="Proteomes" id="UP000245119"/>
    </source>
</evidence>
<dbReference type="OrthoDB" id="10012602at2759"/>
<keyword evidence="1" id="KW-0812">Transmembrane</keyword>
<name>A0A2T7PSC6_POMCA</name>
<protein>
    <submittedName>
        <fullName evidence="2">Uncharacterized protein</fullName>
    </submittedName>
</protein>
<evidence type="ECO:0000256" key="1">
    <source>
        <dbReference type="SAM" id="Phobius"/>
    </source>
</evidence>
<dbReference type="EMBL" id="PZQS01000002">
    <property type="protein sequence ID" value="PVD36332.1"/>
    <property type="molecule type" value="Genomic_DNA"/>
</dbReference>
<sequence length="137" mass="15929">MAKYRRRRNTLLASGSNLSDVPLIEIWFAIIGAIWWLGAALWKLWQLNPFSLIIERQRRLYYHDNRGALTIRPPWTERLADMFRSAQCHFDFGMADLGNMTLELCGGAAREMKSIEKTHRGEKNRGVLFRTRASAFD</sequence>
<proteinExistence type="predicted"/>
<reference evidence="2 3" key="1">
    <citation type="submission" date="2018-04" db="EMBL/GenBank/DDBJ databases">
        <title>The genome of golden apple snail Pomacea canaliculata provides insight into stress tolerance and invasive adaptation.</title>
        <authorList>
            <person name="Liu C."/>
            <person name="Liu B."/>
            <person name="Ren Y."/>
            <person name="Zhang Y."/>
            <person name="Wang H."/>
            <person name="Li S."/>
            <person name="Jiang F."/>
            <person name="Yin L."/>
            <person name="Zhang G."/>
            <person name="Qian W."/>
            <person name="Fan W."/>
        </authorList>
    </citation>
    <scope>NUCLEOTIDE SEQUENCE [LARGE SCALE GENOMIC DNA]</scope>
    <source>
        <strain evidence="2">SZHN2017</strain>
        <tissue evidence="2">Muscle</tissue>
    </source>
</reference>
<dbReference type="AlphaFoldDB" id="A0A2T7PSC6"/>
<keyword evidence="1" id="KW-0472">Membrane</keyword>
<evidence type="ECO:0000313" key="2">
    <source>
        <dbReference type="EMBL" id="PVD36332.1"/>
    </source>
</evidence>
<accession>A0A2T7PSC6</accession>